<dbReference type="KEGG" id="aori:SD37_16815"/>
<reference evidence="2 3" key="1">
    <citation type="journal article" date="2015" name="Genome Announc.">
        <title>Draft Genome Sequence of Norvancomycin-Producing Strain Amycolatopsis orientalis CPCC200066.</title>
        <authorList>
            <person name="Lei X."/>
            <person name="Yuan F."/>
            <person name="Shi Y."/>
            <person name="Li X."/>
            <person name="Wang L."/>
            <person name="Hong B."/>
        </authorList>
    </citation>
    <scope>NUCLEOTIDE SEQUENCE [LARGE SCALE GENOMIC DNA]</scope>
    <source>
        <strain evidence="2 3">B-37</strain>
    </source>
</reference>
<gene>
    <name evidence="2" type="ORF">SD37_16815</name>
</gene>
<protein>
    <recommendedName>
        <fullName evidence="4">GlcNAc-PI de-N-acetylase</fullName>
    </recommendedName>
</protein>
<dbReference type="InterPro" id="IPR024078">
    <property type="entry name" value="LmbE-like_dom_sf"/>
</dbReference>
<dbReference type="Proteomes" id="UP000093695">
    <property type="component" value="Chromosome"/>
</dbReference>
<evidence type="ECO:0000256" key="1">
    <source>
        <dbReference type="ARBA" id="ARBA00022833"/>
    </source>
</evidence>
<keyword evidence="1" id="KW-0862">Zinc</keyword>
<dbReference type="Pfam" id="PF02585">
    <property type="entry name" value="PIG-L"/>
    <property type="match status" value="1"/>
</dbReference>
<evidence type="ECO:0000313" key="3">
    <source>
        <dbReference type="Proteomes" id="UP000093695"/>
    </source>
</evidence>
<dbReference type="AlphaFoldDB" id="A0A193BY94"/>
<keyword evidence="3" id="KW-1185">Reference proteome</keyword>
<dbReference type="GO" id="GO:0016137">
    <property type="term" value="P:glycoside metabolic process"/>
    <property type="evidence" value="ECO:0007669"/>
    <property type="project" value="UniProtKB-ARBA"/>
</dbReference>
<dbReference type="RefSeq" id="WP_044850617.1">
    <property type="nucleotide sequence ID" value="NZ_CP016174.1"/>
</dbReference>
<dbReference type="InterPro" id="IPR003737">
    <property type="entry name" value="GlcNAc_PI_deacetylase-related"/>
</dbReference>
<sequence>MRRLVVSPHPDDAVWSCGGILHAWAARGDDVVVCTVFDADGARRQEDADALGLLSVRVRSLRIPEAAERGFYPGPLSRRRGIHAEDRGTVETVAEALLPQLSDADVVLLPRAERTHVDHLIARLAGERVAATLGTELSYYPEFPYSAPLGAPARVHRVDFRPWLRAGLAYRSQVDGMFGGPVRFTRALARHARTPGGHCVWREIPGVS</sequence>
<accession>A0A193BY94</accession>
<evidence type="ECO:0008006" key="4">
    <source>
        <dbReference type="Google" id="ProtNLM"/>
    </source>
</evidence>
<dbReference type="Gene3D" id="3.40.50.10320">
    <property type="entry name" value="LmbE-like"/>
    <property type="match status" value="1"/>
</dbReference>
<organism evidence="2 3">
    <name type="scientific">Amycolatopsis orientalis</name>
    <name type="common">Nocardia orientalis</name>
    <dbReference type="NCBI Taxonomy" id="31958"/>
    <lineage>
        <taxon>Bacteria</taxon>
        <taxon>Bacillati</taxon>
        <taxon>Actinomycetota</taxon>
        <taxon>Actinomycetes</taxon>
        <taxon>Pseudonocardiales</taxon>
        <taxon>Pseudonocardiaceae</taxon>
        <taxon>Amycolatopsis</taxon>
    </lineage>
</organism>
<name>A0A193BY94_AMYOR</name>
<dbReference type="EMBL" id="CP016174">
    <property type="protein sequence ID" value="ANN17139.1"/>
    <property type="molecule type" value="Genomic_DNA"/>
</dbReference>
<proteinExistence type="predicted"/>
<evidence type="ECO:0000313" key="2">
    <source>
        <dbReference type="EMBL" id="ANN17139.1"/>
    </source>
</evidence>
<dbReference type="STRING" id="31958.SD37_16815"/>
<dbReference type="SUPFAM" id="SSF102588">
    <property type="entry name" value="LmbE-like"/>
    <property type="match status" value="1"/>
</dbReference>